<feature type="region of interest" description="Disordered" evidence="1">
    <location>
        <begin position="81"/>
        <end position="166"/>
    </location>
</feature>
<keyword evidence="3" id="KW-1185">Reference proteome</keyword>
<protein>
    <recommendedName>
        <fullName evidence="4">HbrB-domain-containing protein</fullName>
    </recommendedName>
</protein>
<accession>A0AAD3TZ09</accession>
<feature type="region of interest" description="Disordered" evidence="1">
    <location>
        <begin position="1"/>
        <end position="64"/>
    </location>
</feature>
<feature type="compositionally biased region" description="Polar residues" evidence="1">
    <location>
        <begin position="1"/>
        <end position="26"/>
    </location>
</feature>
<feature type="region of interest" description="Disordered" evidence="1">
    <location>
        <begin position="507"/>
        <end position="534"/>
    </location>
</feature>
<evidence type="ECO:0000256" key="1">
    <source>
        <dbReference type="SAM" id="MobiDB-lite"/>
    </source>
</evidence>
<dbReference type="PANTHER" id="PTHR32428:SF2">
    <property type="entry name" value="TARGET OF RAPAMYCIN COMPLEX 2 SUBUNIT BIT61-RELATED"/>
    <property type="match status" value="1"/>
</dbReference>
<comment type="caution">
    <text evidence="2">The sequence shown here is derived from an EMBL/GenBank/DDBJ whole genome shotgun (WGS) entry which is preliminary data.</text>
</comment>
<reference evidence="2" key="1">
    <citation type="journal article" date="2023" name="BMC Genomics">
        <title>Chromosome-level genome assemblies of Cutaneotrichosporon spp. (Trichosporonales, Basidiomycota) reveal imbalanced evolution between nucleotide sequences and chromosome synteny.</title>
        <authorList>
            <person name="Kobayashi Y."/>
            <person name="Kayamori A."/>
            <person name="Aoki K."/>
            <person name="Shiwa Y."/>
            <person name="Matsutani M."/>
            <person name="Fujita N."/>
            <person name="Sugita T."/>
            <person name="Iwasaki W."/>
            <person name="Tanaka N."/>
            <person name="Takashima M."/>
        </authorList>
    </citation>
    <scope>NUCLEOTIDE SEQUENCE</scope>
    <source>
        <strain evidence="2">HIS016</strain>
    </source>
</reference>
<dbReference type="GO" id="GO:0038203">
    <property type="term" value="P:TORC2 signaling"/>
    <property type="evidence" value="ECO:0007669"/>
    <property type="project" value="TreeGrafter"/>
</dbReference>
<dbReference type="GO" id="GO:0031932">
    <property type="term" value="C:TORC2 complex"/>
    <property type="evidence" value="ECO:0007669"/>
    <property type="project" value="TreeGrafter"/>
</dbReference>
<feature type="region of interest" description="Disordered" evidence="1">
    <location>
        <begin position="379"/>
        <end position="456"/>
    </location>
</feature>
<reference evidence="2" key="2">
    <citation type="submission" date="2023-06" db="EMBL/GenBank/DDBJ databases">
        <authorList>
            <person name="Kobayashi Y."/>
            <person name="Kayamori A."/>
            <person name="Aoki K."/>
            <person name="Shiwa Y."/>
            <person name="Fujita N."/>
            <person name="Sugita T."/>
            <person name="Iwasaki W."/>
            <person name="Tanaka N."/>
            <person name="Takashima M."/>
        </authorList>
    </citation>
    <scope>NUCLEOTIDE SEQUENCE</scope>
    <source>
        <strain evidence="2">HIS016</strain>
    </source>
</reference>
<dbReference type="Pfam" id="PF08539">
    <property type="entry name" value="HbrB"/>
    <property type="match status" value="1"/>
</dbReference>
<evidence type="ECO:0000313" key="2">
    <source>
        <dbReference type="EMBL" id="GMK59505.1"/>
    </source>
</evidence>
<feature type="compositionally biased region" description="Low complexity" evidence="1">
    <location>
        <begin position="134"/>
        <end position="149"/>
    </location>
</feature>
<feature type="compositionally biased region" description="Low complexity" evidence="1">
    <location>
        <begin position="95"/>
        <end position="113"/>
    </location>
</feature>
<evidence type="ECO:0000313" key="3">
    <source>
        <dbReference type="Proteomes" id="UP001222932"/>
    </source>
</evidence>
<sequence length="534" mass="56671">MATTPSRRQGSSQVNSPARLNTNVTATSTPSPSPSSPRPSLSLDVRDKRLPSLPSPLSRGREGSWALGAYDNKLVSSTLSQLPPLPPISPGGMSSTGSNLSSFSHTSSPSHLPRGTPSLVSVSMPRPAPPPPSAGGVLLLPDGTTLPTGEPGGRPEREPVASGAHSTSSPWSLLTVHVLPLFAGSPLKAAIEDLNHLCNSHIVTTSQRTPASRLIAVLSADLRDFIASGMLTLKAKFDTIDEAKIVSRAAEVWSFFWGQILPYVEAVFLPLSQVRDIPTSATARPSVIVQQPPIAVRHILLSGFLVHILLPLLPRLIPLVTAVEPGPDLPRLLQMCLVLSTQARYSSFYTPREPGEAESHDLETSESVEELARAVRWSMAVRADSPTPDPVPRSEEAREPKSSIDTPRRPGLTRAPSLSQAGRIRRRTRGAGSISSLEPELKAATGERGGPWEGPTIHEAEEHSLAPTTLHSETLDSSVATLTDRTPVADRARLPEAAAAAAKSAAAAGARRHARKYSSGESDLSSVFSGMGRR</sequence>
<dbReference type="InterPro" id="IPR013745">
    <property type="entry name" value="Bit61/PRR5"/>
</dbReference>
<gene>
    <name evidence="2" type="ORF">CspeluHIS016_0801110</name>
</gene>
<name>A0AAD3TZ09_9TREE</name>
<dbReference type="PANTHER" id="PTHR32428">
    <property type="entry name" value="TARGET OF RAPAMYCIN COMPLEX 2 SUBUNIT BIT61-RELATED"/>
    <property type="match status" value="1"/>
</dbReference>
<dbReference type="EMBL" id="BTCM01000008">
    <property type="protein sequence ID" value="GMK59505.1"/>
    <property type="molecule type" value="Genomic_DNA"/>
</dbReference>
<dbReference type="AlphaFoldDB" id="A0AAD3TZ09"/>
<dbReference type="Proteomes" id="UP001222932">
    <property type="component" value="Unassembled WGS sequence"/>
</dbReference>
<feature type="compositionally biased region" description="Basic and acidic residues" evidence="1">
    <location>
        <begin position="392"/>
        <end position="408"/>
    </location>
</feature>
<organism evidence="2 3">
    <name type="scientific">Cutaneotrichosporon spelunceum</name>
    <dbReference type="NCBI Taxonomy" id="1672016"/>
    <lineage>
        <taxon>Eukaryota</taxon>
        <taxon>Fungi</taxon>
        <taxon>Dikarya</taxon>
        <taxon>Basidiomycota</taxon>
        <taxon>Agaricomycotina</taxon>
        <taxon>Tremellomycetes</taxon>
        <taxon>Trichosporonales</taxon>
        <taxon>Trichosporonaceae</taxon>
        <taxon>Cutaneotrichosporon</taxon>
    </lineage>
</organism>
<evidence type="ECO:0008006" key="4">
    <source>
        <dbReference type="Google" id="ProtNLM"/>
    </source>
</evidence>
<feature type="compositionally biased region" description="Polar residues" evidence="1">
    <location>
        <begin position="519"/>
        <end position="528"/>
    </location>
</feature>
<proteinExistence type="predicted"/>